<dbReference type="SUPFAM" id="SSF53448">
    <property type="entry name" value="Nucleotide-diphospho-sugar transferases"/>
    <property type="match status" value="1"/>
</dbReference>
<comment type="similarity">
    <text evidence="1">Belongs to the glycosyltransferase 2 family.</text>
</comment>
<keyword evidence="4" id="KW-0472">Membrane</keyword>
<evidence type="ECO:0000256" key="1">
    <source>
        <dbReference type="ARBA" id="ARBA00006739"/>
    </source>
</evidence>
<dbReference type="PANTHER" id="PTHR43630:SF1">
    <property type="entry name" value="POLY-BETA-1,6-N-ACETYL-D-GLUCOSAMINE SYNTHASE"/>
    <property type="match status" value="1"/>
</dbReference>
<reference evidence="5" key="2">
    <citation type="submission" date="2020-09" db="EMBL/GenBank/DDBJ databases">
        <authorList>
            <person name="Sun Q."/>
            <person name="Zhou Y."/>
        </authorList>
    </citation>
    <scope>NUCLEOTIDE SEQUENCE</scope>
    <source>
        <strain evidence="5">CGMCC 1.15343</strain>
    </source>
</reference>
<proteinExistence type="inferred from homology"/>
<protein>
    <submittedName>
        <fullName evidence="5">Glycosyl transferase</fullName>
    </submittedName>
</protein>
<dbReference type="InterPro" id="IPR029044">
    <property type="entry name" value="Nucleotide-diphossugar_trans"/>
</dbReference>
<organism evidence="5 6">
    <name type="scientific">Pedobacter quisquiliarum</name>
    <dbReference type="NCBI Taxonomy" id="1834438"/>
    <lineage>
        <taxon>Bacteria</taxon>
        <taxon>Pseudomonadati</taxon>
        <taxon>Bacteroidota</taxon>
        <taxon>Sphingobacteriia</taxon>
        <taxon>Sphingobacteriales</taxon>
        <taxon>Sphingobacteriaceae</taxon>
        <taxon>Pedobacter</taxon>
    </lineage>
</organism>
<keyword evidence="3 5" id="KW-0808">Transferase</keyword>
<dbReference type="GO" id="GO:0016757">
    <property type="term" value="F:glycosyltransferase activity"/>
    <property type="evidence" value="ECO:0007669"/>
    <property type="project" value="UniProtKB-KW"/>
</dbReference>
<dbReference type="AlphaFoldDB" id="A0A916UF42"/>
<evidence type="ECO:0000313" key="6">
    <source>
        <dbReference type="Proteomes" id="UP000651668"/>
    </source>
</evidence>
<dbReference type="Gene3D" id="3.90.550.10">
    <property type="entry name" value="Spore Coat Polysaccharide Biosynthesis Protein SpsA, Chain A"/>
    <property type="match status" value="1"/>
</dbReference>
<feature type="transmembrane region" description="Helical" evidence="4">
    <location>
        <begin position="275"/>
        <end position="296"/>
    </location>
</feature>
<keyword evidence="2" id="KW-0328">Glycosyltransferase</keyword>
<evidence type="ECO:0000256" key="3">
    <source>
        <dbReference type="ARBA" id="ARBA00022679"/>
    </source>
</evidence>
<dbReference type="PANTHER" id="PTHR43630">
    <property type="entry name" value="POLY-BETA-1,6-N-ACETYL-D-GLUCOSAMINE SYNTHASE"/>
    <property type="match status" value="1"/>
</dbReference>
<keyword evidence="6" id="KW-1185">Reference proteome</keyword>
<feature type="transmembrane region" description="Helical" evidence="4">
    <location>
        <begin position="250"/>
        <end position="269"/>
    </location>
</feature>
<dbReference type="Pfam" id="PF13641">
    <property type="entry name" value="Glyco_tranf_2_3"/>
    <property type="match status" value="1"/>
</dbReference>
<accession>A0A916UF42</accession>
<comment type="caution">
    <text evidence="5">The sequence shown here is derived from an EMBL/GenBank/DDBJ whole genome shotgun (WGS) entry which is preliminary data.</text>
</comment>
<keyword evidence="4" id="KW-1133">Transmembrane helix</keyword>
<dbReference type="Proteomes" id="UP000651668">
    <property type="component" value="Unassembled WGS sequence"/>
</dbReference>
<sequence>MIVTAYEQVQLIPEVVDSILRCNYPNLCIYVVADNCDVSTLVFGDPRVVILRPEIKLANNIKSHFHAIENFKRNHERITIIDSDNLVDVDYFIELNKVFDLGFEAVQGVRKAKNLNSEIACLDEAGDIYYRYIDRFLLFHVGSSASLAGSGMAFSSKLYVEALKGQKMSGAGFDKLLQFQLVSAEIRIAFAENALVYDTKTSKSKQLVEQRARWINTWFKYVTWGVKMMFSGIANLSWNKFVFSIMLQRPPLFLLILLGLFLGVIDVLYFPELLLGLVIAAILFLLIFFRSLYVFSADRRIFRSLRTIPKFILLQLYALINAKRANILSVATKHEHGTLIKNTNNDR</sequence>
<evidence type="ECO:0000313" key="5">
    <source>
        <dbReference type="EMBL" id="GGC71374.1"/>
    </source>
</evidence>
<evidence type="ECO:0000256" key="4">
    <source>
        <dbReference type="SAM" id="Phobius"/>
    </source>
</evidence>
<name>A0A916UF42_9SPHI</name>
<keyword evidence="4" id="KW-0812">Transmembrane</keyword>
<dbReference type="EMBL" id="BMIL01000009">
    <property type="protein sequence ID" value="GGC71374.1"/>
    <property type="molecule type" value="Genomic_DNA"/>
</dbReference>
<evidence type="ECO:0000256" key="2">
    <source>
        <dbReference type="ARBA" id="ARBA00022676"/>
    </source>
</evidence>
<reference evidence="5" key="1">
    <citation type="journal article" date="2014" name="Int. J. Syst. Evol. Microbiol.">
        <title>Complete genome sequence of Corynebacterium casei LMG S-19264T (=DSM 44701T), isolated from a smear-ripened cheese.</title>
        <authorList>
            <consortium name="US DOE Joint Genome Institute (JGI-PGF)"/>
            <person name="Walter F."/>
            <person name="Albersmeier A."/>
            <person name="Kalinowski J."/>
            <person name="Ruckert C."/>
        </authorList>
    </citation>
    <scope>NUCLEOTIDE SEQUENCE</scope>
    <source>
        <strain evidence="5">CGMCC 1.15343</strain>
    </source>
</reference>
<gene>
    <name evidence="5" type="ORF">GCM10011387_26080</name>
</gene>